<dbReference type="SUPFAM" id="SSF51197">
    <property type="entry name" value="Clavaminate synthase-like"/>
    <property type="match status" value="1"/>
</dbReference>
<keyword evidence="6" id="KW-0408">Iron</keyword>
<dbReference type="InterPro" id="IPR042098">
    <property type="entry name" value="TauD-like_sf"/>
</dbReference>
<evidence type="ECO:0000313" key="8">
    <source>
        <dbReference type="EMBL" id="KAF6819180.1"/>
    </source>
</evidence>
<gene>
    <name evidence="8" type="ORF">CPLU01_13123</name>
</gene>
<name>A0A8H6JUS3_9PEZI</name>
<dbReference type="InterPro" id="IPR051323">
    <property type="entry name" value="AtsK-like"/>
</dbReference>
<evidence type="ECO:0000313" key="9">
    <source>
        <dbReference type="Proteomes" id="UP000654918"/>
    </source>
</evidence>
<dbReference type="GO" id="GO:0016706">
    <property type="term" value="F:2-oxoglutarate-dependent dioxygenase activity"/>
    <property type="evidence" value="ECO:0007669"/>
    <property type="project" value="TreeGrafter"/>
</dbReference>
<comment type="cofactor">
    <cofactor evidence="1">
        <name>Fe(2+)</name>
        <dbReference type="ChEBI" id="CHEBI:29033"/>
    </cofactor>
</comment>
<protein>
    <submittedName>
        <fullName evidence="8">Alpha-ketoglutarate-dependent sulfonate</fullName>
    </submittedName>
</protein>
<dbReference type="Proteomes" id="UP000654918">
    <property type="component" value="Unassembled WGS sequence"/>
</dbReference>
<evidence type="ECO:0000256" key="3">
    <source>
        <dbReference type="ARBA" id="ARBA00022723"/>
    </source>
</evidence>
<organism evidence="8 9">
    <name type="scientific">Colletotrichum plurivorum</name>
    <dbReference type="NCBI Taxonomy" id="2175906"/>
    <lineage>
        <taxon>Eukaryota</taxon>
        <taxon>Fungi</taxon>
        <taxon>Dikarya</taxon>
        <taxon>Ascomycota</taxon>
        <taxon>Pezizomycotina</taxon>
        <taxon>Sordariomycetes</taxon>
        <taxon>Hypocreomycetidae</taxon>
        <taxon>Glomerellales</taxon>
        <taxon>Glomerellaceae</taxon>
        <taxon>Colletotrichum</taxon>
        <taxon>Colletotrichum orchidearum species complex</taxon>
    </lineage>
</organism>
<dbReference type="PANTHER" id="PTHR30468">
    <property type="entry name" value="ALPHA-KETOGLUTARATE-DEPENDENT SULFONATE DIOXYGENASE"/>
    <property type="match status" value="1"/>
</dbReference>
<keyword evidence="4" id="KW-0223">Dioxygenase</keyword>
<accession>A0A8H6JUS3</accession>
<proteinExistence type="inferred from homology"/>
<keyword evidence="9" id="KW-1185">Reference proteome</keyword>
<evidence type="ECO:0000256" key="5">
    <source>
        <dbReference type="ARBA" id="ARBA00023002"/>
    </source>
</evidence>
<evidence type="ECO:0000256" key="2">
    <source>
        <dbReference type="ARBA" id="ARBA00005896"/>
    </source>
</evidence>
<evidence type="ECO:0000259" key="7">
    <source>
        <dbReference type="Pfam" id="PF02668"/>
    </source>
</evidence>
<dbReference type="AlphaFoldDB" id="A0A8H6JUS3"/>
<sequence length="367" mass="40987">MAPTAIEAEVPIHTTTKGSSFPQPLKTSSTIDAYESFDVTPVIGREFPKANLVEWLNAPNADELIRDLAITISQRGVVFFRAQDDLTNDLQKQLILRLGELTGRPAESGLHIHPLLNSERELGGSDPEISTISSVQHKKYYSNRPLAGEQLSPKKQSTAQWHSDIAFEPVPADFSSLRLVQLPKTGGDTLWASGYEIYDRLSAPYQKFLESLSVTFEQPGFAQAAERNGFELYDKPRGNPRNIGNVLKAVHPVVRTNPVTGWKSVFPVGGHVKHINGVTAEESRHLLDWFLDLLQKNHDLQVRFKWQNSNDIAIWDNRSTFHTATFDYDEQGDRFGNRAVGIGEAPYLDPNSKGRREALDIAYISGP</sequence>
<keyword evidence="5" id="KW-0560">Oxidoreductase</keyword>
<dbReference type="FunFam" id="3.60.130.10:FF:000005">
    <property type="entry name" value="TfdA family taurine dioxygenase"/>
    <property type="match status" value="1"/>
</dbReference>
<dbReference type="GO" id="GO:0046872">
    <property type="term" value="F:metal ion binding"/>
    <property type="evidence" value="ECO:0007669"/>
    <property type="project" value="UniProtKB-KW"/>
</dbReference>
<keyword evidence="3" id="KW-0479">Metal-binding</keyword>
<dbReference type="Gene3D" id="3.60.130.10">
    <property type="entry name" value="Clavaminate synthase-like"/>
    <property type="match status" value="1"/>
</dbReference>
<dbReference type="EMBL" id="WIGO01000291">
    <property type="protein sequence ID" value="KAF6819180.1"/>
    <property type="molecule type" value="Genomic_DNA"/>
</dbReference>
<dbReference type="PANTHER" id="PTHR30468:SF10">
    <property type="entry name" value="TAUD_TFDA-LIKE DOMAIN-CONTAINING PROTEIN"/>
    <property type="match status" value="1"/>
</dbReference>
<evidence type="ECO:0000256" key="6">
    <source>
        <dbReference type="ARBA" id="ARBA00023004"/>
    </source>
</evidence>
<comment type="caution">
    <text evidence="8">The sequence shown here is derived from an EMBL/GenBank/DDBJ whole genome shotgun (WGS) entry which is preliminary data.</text>
</comment>
<dbReference type="InterPro" id="IPR003819">
    <property type="entry name" value="TauD/TfdA-like"/>
</dbReference>
<dbReference type="GO" id="GO:0005737">
    <property type="term" value="C:cytoplasm"/>
    <property type="evidence" value="ECO:0007669"/>
    <property type="project" value="TreeGrafter"/>
</dbReference>
<feature type="domain" description="TauD/TfdA-like" evidence="7">
    <location>
        <begin position="37"/>
        <end position="338"/>
    </location>
</feature>
<evidence type="ECO:0000256" key="1">
    <source>
        <dbReference type="ARBA" id="ARBA00001954"/>
    </source>
</evidence>
<reference evidence="8" key="1">
    <citation type="journal article" date="2020" name="Phytopathology">
        <title>Genome Sequence Resources of Colletotrichum truncatum, C. plurivorum, C. musicola, and C. sojae: Four Species Pathogenic to Soybean (Glycine max).</title>
        <authorList>
            <person name="Rogerio F."/>
            <person name="Boufleur T.R."/>
            <person name="Ciampi-Guillardi M."/>
            <person name="Sukno S.A."/>
            <person name="Thon M.R."/>
            <person name="Massola Junior N.S."/>
            <person name="Baroncelli R."/>
        </authorList>
    </citation>
    <scope>NUCLEOTIDE SEQUENCE</scope>
    <source>
        <strain evidence="8">LFN00145</strain>
    </source>
</reference>
<comment type="similarity">
    <text evidence="2">Belongs to the TfdA dioxygenase family.</text>
</comment>
<dbReference type="Pfam" id="PF02668">
    <property type="entry name" value="TauD"/>
    <property type="match status" value="1"/>
</dbReference>
<evidence type="ECO:0000256" key="4">
    <source>
        <dbReference type="ARBA" id="ARBA00022964"/>
    </source>
</evidence>